<dbReference type="GO" id="GO:0140849">
    <property type="term" value="F:ATP-dependent H2AZ histone chaperone activity"/>
    <property type="evidence" value="ECO:0007669"/>
    <property type="project" value="InterPro"/>
</dbReference>
<feature type="compositionally biased region" description="Pro residues" evidence="1">
    <location>
        <begin position="480"/>
        <end position="498"/>
    </location>
</feature>
<evidence type="ECO:0000313" key="3">
    <source>
        <dbReference type="EMBL" id="TQB72067.1"/>
    </source>
</evidence>
<feature type="compositionally biased region" description="Basic and acidic residues" evidence="1">
    <location>
        <begin position="1"/>
        <end position="22"/>
    </location>
</feature>
<feature type="compositionally biased region" description="Basic and acidic residues" evidence="1">
    <location>
        <begin position="726"/>
        <end position="747"/>
    </location>
</feature>
<feature type="compositionally biased region" description="Basic and acidic residues" evidence="1">
    <location>
        <begin position="653"/>
        <end position="671"/>
    </location>
</feature>
<gene>
    <name evidence="3" type="ORF">MPDQ_007139</name>
</gene>
<feature type="compositionally biased region" description="Low complexity" evidence="1">
    <location>
        <begin position="463"/>
        <end position="479"/>
    </location>
</feature>
<dbReference type="OrthoDB" id="5338195at2759"/>
<dbReference type="InterPro" id="IPR057558">
    <property type="entry name" value="Swc3_dom"/>
</dbReference>
<name>A0A507QV11_MONPU</name>
<dbReference type="Proteomes" id="UP000319663">
    <property type="component" value="Unassembled WGS sequence"/>
</dbReference>
<evidence type="ECO:0000256" key="1">
    <source>
        <dbReference type="SAM" id="MobiDB-lite"/>
    </source>
</evidence>
<feature type="region of interest" description="Disordered" evidence="1">
    <location>
        <begin position="570"/>
        <end position="676"/>
    </location>
</feature>
<dbReference type="PANTHER" id="PTHR28108">
    <property type="entry name" value="SWR1-COMPLEX PROTEIN 3"/>
    <property type="match status" value="1"/>
</dbReference>
<feature type="region of interest" description="Disordered" evidence="1">
    <location>
        <begin position="316"/>
        <end position="498"/>
    </location>
</feature>
<evidence type="ECO:0000259" key="2">
    <source>
        <dbReference type="Pfam" id="PF24707"/>
    </source>
</evidence>
<feature type="compositionally biased region" description="Pro residues" evidence="1">
    <location>
        <begin position="217"/>
        <end position="229"/>
    </location>
</feature>
<feature type="compositionally biased region" description="Pro residues" evidence="1">
    <location>
        <begin position="244"/>
        <end position="265"/>
    </location>
</feature>
<reference evidence="3 4" key="1">
    <citation type="submission" date="2019-06" db="EMBL/GenBank/DDBJ databases">
        <title>Wine fermentation using esterase from Monascus purpureus.</title>
        <authorList>
            <person name="Geng C."/>
            <person name="Zhang Y."/>
        </authorList>
    </citation>
    <scope>NUCLEOTIDE SEQUENCE [LARGE SCALE GENOMIC DNA]</scope>
    <source>
        <strain evidence="3">HQ1</strain>
    </source>
</reference>
<feature type="compositionally biased region" description="Polar residues" evidence="1">
    <location>
        <begin position="603"/>
        <end position="619"/>
    </location>
</feature>
<feature type="region of interest" description="Disordered" evidence="1">
    <location>
        <begin position="1"/>
        <end position="55"/>
    </location>
</feature>
<dbReference type="STRING" id="5098.A0A507QV11"/>
<feature type="region of interest" description="Disordered" evidence="1">
    <location>
        <begin position="708"/>
        <end position="815"/>
    </location>
</feature>
<dbReference type="InterPro" id="IPR037651">
    <property type="entry name" value="Swc3"/>
</dbReference>
<sequence length="815" mass="88964">MGEKRRLSTRERREPAAKRRAAEATPQPHPPSRKKASTPVAPRAPSIPAPERIELPLPYKIKDGEGLPILPAPQPSDLSPDEYQSIAESAVLLASLERSKKKWLSDGILERYWTKPKKTKRELIEGKNPPKESMSKVGSCNIVIGPHIFDAMLYTVKDPNVQPQYTPPQRQMIHYGPHGNTFQQYQPYPPPQHMSPPAQHPHSYSTAHSAPRQPVSQPIPPPGAQPPTLTPHQHGNPHGYQPSTPQPAQRPSPSQPPQPSKPSPDPVIQMLATRAASNPELKALMRVVASSKASQEQLRTFQAHIDELNAIIRAREQQRQQSQMQGQVQPHARTPQASQQSPRQQTQPQHQQHQQQPVQQSQPTIQAVVPSNSTSPPQTPSQKQTTPQIKKDPEITQNTPNHPPLSHTPSETQHSPVPKPDMTPAVPSTPSPYPHTGQPSSAARPSPHPTHPQAAGPHPSPQYPVYQQPPQQIQSRTPQYGPPGPYYRPAAPPPPPPRINYKSVVFEFTSPLTPYGSSTSGHAGSGDRYLFPEYSILEWLPGGNAVIASFLLVRKVDPNAPFPLETAAEAASARGKGKSGSKSKKANKDKEKGTKKGKNNTTQSSPANQETPTPSSTPAQPKPTENVASQGSQTDKDKAATTATAPNPGSEDNVAKSEEAKVSEKEKDSNLKEYYQPVTIRIFTSNAKVLEPLSRVVKPPDQVRKYMNEVMDRAERAPEGFLALRLPREAKDDEKETASSNDNDKKAGMPTLSSGAHNAHSGRSSRISRQKALDAEADSGIENNVNVAGSAEEGGEEEELKDFYGPPTGLVPLRV</sequence>
<dbReference type="EMBL" id="VIFY01000070">
    <property type="protein sequence ID" value="TQB72067.1"/>
    <property type="molecule type" value="Genomic_DNA"/>
</dbReference>
<accession>A0A507QV11</accession>
<dbReference type="Pfam" id="PF24707">
    <property type="entry name" value="Swc3"/>
    <property type="match status" value="1"/>
</dbReference>
<dbReference type="GO" id="GO:0000812">
    <property type="term" value="C:Swr1 complex"/>
    <property type="evidence" value="ECO:0007669"/>
    <property type="project" value="InterPro"/>
</dbReference>
<feature type="compositionally biased region" description="Polar residues" evidence="1">
    <location>
        <begin position="751"/>
        <end position="767"/>
    </location>
</feature>
<comment type="caution">
    <text evidence="3">The sequence shown here is derived from an EMBL/GenBank/DDBJ whole genome shotgun (WGS) entry which is preliminary data.</text>
</comment>
<feature type="compositionally biased region" description="Low complexity" evidence="1">
    <location>
        <begin position="319"/>
        <end position="388"/>
    </location>
</feature>
<protein>
    <recommendedName>
        <fullName evidence="2">SWR1-complex protein 3 domain-containing protein</fullName>
    </recommendedName>
</protein>
<keyword evidence="4" id="KW-1185">Reference proteome</keyword>
<feature type="compositionally biased region" description="Basic residues" evidence="1">
    <location>
        <begin position="575"/>
        <end position="585"/>
    </location>
</feature>
<feature type="region of interest" description="Disordered" evidence="1">
    <location>
        <begin position="162"/>
        <end position="266"/>
    </location>
</feature>
<organism evidence="3 4">
    <name type="scientific">Monascus purpureus</name>
    <name type="common">Red mold</name>
    <name type="synonym">Monascus anka</name>
    <dbReference type="NCBI Taxonomy" id="5098"/>
    <lineage>
        <taxon>Eukaryota</taxon>
        <taxon>Fungi</taxon>
        <taxon>Dikarya</taxon>
        <taxon>Ascomycota</taxon>
        <taxon>Pezizomycotina</taxon>
        <taxon>Eurotiomycetes</taxon>
        <taxon>Eurotiomycetidae</taxon>
        <taxon>Eurotiales</taxon>
        <taxon>Aspergillaceae</taxon>
        <taxon>Monascus</taxon>
    </lineage>
</organism>
<feature type="compositionally biased region" description="Pro residues" evidence="1">
    <location>
        <begin position="417"/>
        <end position="433"/>
    </location>
</feature>
<feature type="compositionally biased region" description="Basic and acidic residues" evidence="1">
    <location>
        <begin position="708"/>
        <end position="718"/>
    </location>
</feature>
<feature type="domain" description="SWR1-complex protein 3" evidence="2">
    <location>
        <begin position="65"/>
        <end position="159"/>
    </location>
</feature>
<dbReference type="PANTHER" id="PTHR28108:SF1">
    <property type="entry name" value="SWR1-COMPLEX PROTEIN 3"/>
    <property type="match status" value="1"/>
</dbReference>
<proteinExistence type="predicted"/>
<dbReference type="AlphaFoldDB" id="A0A507QV11"/>
<evidence type="ECO:0000313" key="4">
    <source>
        <dbReference type="Proteomes" id="UP000319663"/>
    </source>
</evidence>